<feature type="coiled-coil region" evidence="1">
    <location>
        <begin position="112"/>
        <end position="139"/>
    </location>
</feature>
<gene>
    <name evidence="3" type="ORF">M0L20_01150</name>
</gene>
<dbReference type="EMBL" id="JALPRF010000001">
    <property type="protein sequence ID" value="MCK8490435.1"/>
    <property type="molecule type" value="Genomic_DNA"/>
</dbReference>
<evidence type="ECO:0000256" key="1">
    <source>
        <dbReference type="SAM" id="Coils"/>
    </source>
</evidence>
<dbReference type="PANTHER" id="PTHR36180:SF1">
    <property type="entry name" value="ANTA_ANTB ANTIREPRESSOR DOMAIN-CONTAINING PROTEIN"/>
    <property type="match status" value="1"/>
</dbReference>
<dbReference type="PANTHER" id="PTHR36180">
    <property type="entry name" value="DNA-BINDING PROTEIN-RELATED-RELATED"/>
    <property type="match status" value="1"/>
</dbReference>
<proteinExistence type="predicted"/>
<sequence>MKELIAITTSGQGSLVVSARELHEFLGVKSRFIDWIKNRVGKYKFLEDTDYVTVSKNLETGGRELDYALTLDTAKQLAMVERTEKGRQAKLYFIDCEKQLYRRVPVLPSSLLVDHAHRIADLEQQLKQIMDSQQQAARSLLGIPRSSEILPEETTRIKVQRLVNAYCRAKSVGQQEVWRKVYDRLYYLYKINIRAHKRSERESWLDVVDRKGYMDKVYAIASDELTCEEE</sequence>
<evidence type="ECO:0000259" key="2">
    <source>
        <dbReference type="Pfam" id="PF08346"/>
    </source>
</evidence>
<keyword evidence="1" id="KW-0175">Coiled coil</keyword>
<accession>A0ABT0HEL8</accession>
<feature type="domain" description="AntA/AntB antirepressor" evidence="2">
    <location>
        <begin position="17"/>
        <end position="83"/>
    </location>
</feature>
<evidence type="ECO:0000313" key="3">
    <source>
        <dbReference type="EMBL" id="MCK8490435.1"/>
    </source>
</evidence>
<keyword evidence="4" id="KW-1185">Reference proteome</keyword>
<protein>
    <submittedName>
        <fullName evidence="3">AntA/AntB antirepressor family protein</fullName>
    </submittedName>
</protein>
<organism evidence="3 4">
    <name type="scientific">Spirosoma liriopis</name>
    <dbReference type="NCBI Taxonomy" id="2937440"/>
    <lineage>
        <taxon>Bacteria</taxon>
        <taxon>Pseudomonadati</taxon>
        <taxon>Bacteroidota</taxon>
        <taxon>Cytophagia</taxon>
        <taxon>Cytophagales</taxon>
        <taxon>Cytophagaceae</taxon>
        <taxon>Spirosoma</taxon>
    </lineage>
</organism>
<evidence type="ECO:0000313" key="4">
    <source>
        <dbReference type="Proteomes" id="UP001202180"/>
    </source>
</evidence>
<reference evidence="3 4" key="1">
    <citation type="submission" date="2022-04" db="EMBL/GenBank/DDBJ databases">
        <title>Spirosoma sp. strain RP8 genome sequencing and assembly.</title>
        <authorList>
            <person name="Jung Y."/>
        </authorList>
    </citation>
    <scope>NUCLEOTIDE SEQUENCE [LARGE SCALE GENOMIC DNA]</scope>
    <source>
        <strain evidence="3 4">RP8</strain>
    </source>
</reference>
<comment type="caution">
    <text evidence="3">The sequence shown here is derived from an EMBL/GenBank/DDBJ whole genome shotgun (WGS) entry which is preliminary data.</text>
</comment>
<dbReference type="InterPro" id="IPR013557">
    <property type="entry name" value="AntA/B_antirep"/>
</dbReference>
<dbReference type="Proteomes" id="UP001202180">
    <property type="component" value="Unassembled WGS sequence"/>
</dbReference>
<dbReference type="RefSeq" id="WP_248475271.1">
    <property type="nucleotide sequence ID" value="NZ_JALPRF010000001.1"/>
</dbReference>
<dbReference type="Pfam" id="PF08346">
    <property type="entry name" value="AntA"/>
    <property type="match status" value="1"/>
</dbReference>
<name>A0ABT0HEL8_9BACT</name>